<evidence type="ECO:0000313" key="2">
    <source>
        <dbReference type="Proteomes" id="UP001446871"/>
    </source>
</evidence>
<comment type="caution">
    <text evidence="1">The sequence shown here is derived from an EMBL/GenBank/DDBJ whole genome shotgun (WGS) entry which is preliminary data.</text>
</comment>
<sequence>MAQRDWDYEAAFESRLALSRGTAISTGGSGDKAIPVCTTPENKFAPTIRTEEHSTKLLPLIDLITVDTLSAAGPLFNSFLWKLPYFVEKAAEIAAFDNLQDTTVNLIGQSTTIAKNMLSTDSSDWTAEKQDSFTTSRAGAT</sequence>
<gene>
    <name evidence="1" type="ORF">PG996_005976</name>
</gene>
<organism evidence="1 2">
    <name type="scientific">Apiospora saccharicola</name>
    <dbReference type="NCBI Taxonomy" id="335842"/>
    <lineage>
        <taxon>Eukaryota</taxon>
        <taxon>Fungi</taxon>
        <taxon>Dikarya</taxon>
        <taxon>Ascomycota</taxon>
        <taxon>Pezizomycotina</taxon>
        <taxon>Sordariomycetes</taxon>
        <taxon>Xylariomycetidae</taxon>
        <taxon>Amphisphaeriales</taxon>
        <taxon>Apiosporaceae</taxon>
        <taxon>Apiospora</taxon>
    </lineage>
</organism>
<evidence type="ECO:0000313" key="1">
    <source>
        <dbReference type="EMBL" id="KAK8072628.1"/>
    </source>
</evidence>
<dbReference type="Proteomes" id="UP001446871">
    <property type="component" value="Unassembled WGS sequence"/>
</dbReference>
<keyword evidence="2" id="KW-1185">Reference proteome</keyword>
<protein>
    <submittedName>
        <fullName evidence="1">Uncharacterized protein</fullName>
    </submittedName>
</protein>
<reference evidence="1 2" key="1">
    <citation type="submission" date="2023-01" db="EMBL/GenBank/DDBJ databases">
        <title>Analysis of 21 Apiospora genomes using comparative genomics revels a genus with tremendous synthesis potential of carbohydrate active enzymes and secondary metabolites.</title>
        <authorList>
            <person name="Sorensen T."/>
        </authorList>
    </citation>
    <scope>NUCLEOTIDE SEQUENCE [LARGE SCALE GENOMIC DNA]</scope>
    <source>
        <strain evidence="1 2">CBS 83171</strain>
    </source>
</reference>
<name>A0ABR1VMY8_9PEZI</name>
<accession>A0ABR1VMY8</accession>
<dbReference type="EMBL" id="JAQQWM010000003">
    <property type="protein sequence ID" value="KAK8072628.1"/>
    <property type="molecule type" value="Genomic_DNA"/>
</dbReference>
<proteinExistence type="predicted"/>